<dbReference type="AlphaFoldDB" id="A0A9Q1JS35"/>
<organism evidence="1 2">
    <name type="scientific">Carnegiea gigantea</name>
    <dbReference type="NCBI Taxonomy" id="171969"/>
    <lineage>
        <taxon>Eukaryota</taxon>
        <taxon>Viridiplantae</taxon>
        <taxon>Streptophyta</taxon>
        <taxon>Embryophyta</taxon>
        <taxon>Tracheophyta</taxon>
        <taxon>Spermatophyta</taxon>
        <taxon>Magnoliopsida</taxon>
        <taxon>eudicotyledons</taxon>
        <taxon>Gunneridae</taxon>
        <taxon>Pentapetalae</taxon>
        <taxon>Caryophyllales</taxon>
        <taxon>Cactineae</taxon>
        <taxon>Cactaceae</taxon>
        <taxon>Cactoideae</taxon>
        <taxon>Echinocereeae</taxon>
        <taxon>Carnegiea</taxon>
    </lineage>
</organism>
<sequence length="152" mass="17241">MQEKGSALPRLLYRLPMGPENIVQNVHYLGIPVTSTPVITNKQDCNKQHGLNGTERNTLPGIRNDVLQFRTFNKLKSDAKSYPLTRAIWLLNQGNPYAPLHNYSLSQPPGTIKRLIQGHLGAWLKYALILPRLAKEVHIVTNHSWLHNHQGK</sequence>
<reference evidence="1" key="1">
    <citation type="submission" date="2022-04" db="EMBL/GenBank/DDBJ databases">
        <title>Carnegiea gigantea Genome sequencing and assembly v2.</title>
        <authorList>
            <person name="Copetti D."/>
            <person name="Sanderson M.J."/>
            <person name="Burquez A."/>
            <person name="Wojciechowski M.F."/>
        </authorList>
    </citation>
    <scope>NUCLEOTIDE SEQUENCE</scope>
    <source>
        <strain evidence="1">SGP5-SGP5p</strain>
        <tissue evidence="1">Aerial part</tissue>
    </source>
</reference>
<comment type="caution">
    <text evidence="1">The sequence shown here is derived from an EMBL/GenBank/DDBJ whole genome shotgun (WGS) entry which is preliminary data.</text>
</comment>
<dbReference type="Proteomes" id="UP001153076">
    <property type="component" value="Unassembled WGS sequence"/>
</dbReference>
<proteinExistence type="predicted"/>
<name>A0A9Q1JS35_9CARY</name>
<dbReference type="EMBL" id="JAKOGI010000850">
    <property type="protein sequence ID" value="KAJ8429872.1"/>
    <property type="molecule type" value="Genomic_DNA"/>
</dbReference>
<evidence type="ECO:0000313" key="2">
    <source>
        <dbReference type="Proteomes" id="UP001153076"/>
    </source>
</evidence>
<accession>A0A9Q1JS35</accession>
<keyword evidence="2" id="KW-1185">Reference proteome</keyword>
<evidence type="ECO:0000313" key="1">
    <source>
        <dbReference type="EMBL" id="KAJ8429872.1"/>
    </source>
</evidence>
<protein>
    <submittedName>
        <fullName evidence="1">Uncharacterized protein</fullName>
    </submittedName>
</protein>
<gene>
    <name evidence="1" type="ORF">Cgig2_006772</name>
</gene>